<evidence type="ECO:0000256" key="1">
    <source>
        <dbReference type="ARBA" id="ARBA00022801"/>
    </source>
</evidence>
<dbReference type="PANTHER" id="PTHR48081">
    <property type="entry name" value="AB HYDROLASE SUPERFAMILY PROTEIN C4A8.06C"/>
    <property type="match status" value="1"/>
</dbReference>
<dbReference type="InterPro" id="IPR029058">
    <property type="entry name" value="AB_hydrolase_fold"/>
</dbReference>
<dbReference type="AlphaFoldDB" id="A0A0C3HM27"/>
<dbReference type="HOGENOM" id="CLU_012494_6_1_1"/>
<keyword evidence="4" id="KW-1185">Reference proteome</keyword>
<protein>
    <recommendedName>
        <fullName evidence="2">Alpha/beta hydrolase fold-3 domain-containing protein</fullName>
    </recommendedName>
</protein>
<name>A0A0C3HM27_OIDMZ</name>
<evidence type="ECO:0000313" key="4">
    <source>
        <dbReference type="Proteomes" id="UP000054321"/>
    </source>
</evidence>
<dbReference type="InParanoid" id="A0A0C3HM27"/>
<dbReference type="SUPFAM" id="SSF53474">
    <property type="entry name" value="alpha/beta-Hydrolases"/>
    <property type="match status" value="1"/>
</dbReference>
<accession>A0A0C3HM27</accession>
<gene>
    <name evidence="3" type="ORF">OIDMADRAFT_51371</name>
</gene>
<dbReference type="GO" id="GO:0016787">
    <property type="term" value="F:hydrolase activity"/>
    <property type="evidence" value="ECO:0007669"/>
    <property type="project" value="UniProtKB-KW"/>
</dbReference>
<dbReference type="Gene3D" id="3.40.50.1820">
    <property type="entry name" value="alpha/beta hydrolase"/>
    <property type="match status" value="1"/>
</dbReference>
<dbReference type="InterPro" id="IPR013094">
    <property type="entry name" value="AB_hydrolase_3"/>
</dbReference>
<proteinExistence type="predicted"/>
<reference evidence="4" key="2">
    <citation type="submission" date="2015-01" db="EMBL/GenBank/DDBJ databases">
        <title>Evolutionary Origins and Diversification of the Mycorrhizal Mutualists.</title>
        <authorList>
            <consortium name="DOE Joint Genome Institute"/>
            <consortium name="Mycorrhizal Genomics Consortium"/>
            <person name="Kohler A."/>
            <person name="Kuo A."/>
            <person name="Nagy L.G."/>
            <person name="Floudas D."/>
            <person name="Copeland A."/>
            <person name="Barry K.W."/>
            <person name="Cichocki N."/>
            <person name="Veneault-Fourrey C."/>
            <person name="LaButti K."/>
            <person name="Lindquist E.A."/>
            <person name="Lipzen A."/>
            <person name="Lundell T."/>
            <person name="Morin E."/>
            <person name="Murat C."/>
            <person name="Riley R."/>
            <person name="Ohm R."/>
            <person name="Sun H."/>
            <person name="Tunlid A."/>
            <person name="Henrissat B."/>
            <person name="Grigoriev I.V."/>
            <person name="Hibbett D.S."/>
            <person name="Martin F."/>
        </authorList>
    </citation>
    <scope>NUCLEOTIDE SEQUENCE [LARGE SCALE GENOMIC DNA]</scope>
    <source>
        <strain evidence="4">Zn</strain>
    </source>
</reference>
<evidence type="ECO:0000313" key="3">
    <source>
        <dbReference type="EMBL" id="KIN03407.1"/>
    </source>
</evidence>
<dbReference type="Pfam" id="PF07859">
    <property type="entry name" value="Abhydrolase_3"/>
    <property type="match status" value="1"/>
</dbReference>
<sequence>MDSANTIPHPPYDPLMVELVREVPPEIPPGMTAEDIINVLRKDQLLVQGPNPKDLHADPELVVTRKIILGPHGDIQLEVVRKQGGSSTIATRPGIVFLHGGGMVLGDVFLGSKTEWVKELDAVMIAVDYRLAPEFKDKVLVEDCYAALSWVGENLDELGIDPDRLALAGFSAGGGLAASTALMARDRGGPRLCAQLLMLPMLDDRNDTVSSKQFWSHGTFTGGLNALSWSCVLGDRVGRDDVSHYVAAGRATARDLVSLPEAYIEVGANEPFRDDAVAYASKLWEAGSQAELHVWPGGPHCFEIYRPEADVSKSANKTRMAWMAKVLRKLK</sequence>
<dbReference type="PANTHER" id="PTHR48081:SF8">
    <property type="entry name" value="ALPHA_BETA HYDROLASE FOLD-3 DOMAIN-CONTAINING PROTEIN-RELATED"/>
    <property type="match status" value="1"/>
</dbReference>
<reference evidence="3 4" key="1">
    <citation type="submission" date="2014-04" db="EMBL/GenBank/DDBJ databases">
        <authorList>
            <consortium name="DOE Joint Genome Institute"/>
            <person name="Kuo A."/>
            <person name="Martino E."/>
            <person name="Perotto S."/>
            <person name="Kohler A."/>
            <person name="Nagy L.G."/>
            <person name="Floudas D."/>
            <person name="Copeland A."/>
            <person name="Barry K.W."/>
            <person name="Cichocki N."/>
            <person name="Veneault-Fourrey C."/>
            <person name="LaButti K."/>
            <person name="Lindquist E.A."/>
            <person name="Lipzen A."/>
            <person name="Lundell T."/>
            <person name="Morin E."/>
            <person name="Murat C."/>
            <person name="Sun H."/>
            <person name="Tunlid A."/>
            <person name="Henrissat B."/>
            <person name="Grigoriev I.V."/>
            <person name="Hibbett D.S."/>
            <person name="Martin F."/>
            <person name="Nordberg H.P."/>
            <person name="Cantor M.N."/>
            <person name="Hua S.X."/>
        </authorList>
    </citation>
    <scope>NUCLEOTIDE SEQUENCE [LARGE SCALE GENOMIC DNA]</scope>
    <source>
        <strain evidence="3 4">Zn</strain>
    </source>
</reference>
<feature type="domain" description="Alpha/beta hydrolase fold-3" evidence="2">
    <location>
        <begin position="95"/>
        <end position="302"/>
    </location>
</feature>
<keyword evidence="1" id="KW-0378">Hydrolase</keyword>
<dbReference type="STRING" id="913774.A0A0C3HM27"/>
<dbReference type="Proteomes" id="UP000054321">
    <property type="component" value="Unassembled WGS sequence"/>
</dbReference>
<organism evidence="3 4">
    <name type="scientific">Oidiodendron maius (strain Zn)</name>
    <dbReference type="NCBI Taxonomy" id="913774"/>
    <lineage>
        <taxon>Eukaryota</taxon>
        <taxon>Fungi</taxon>
        <taxon>Dikarya</taxon>
        <taxon>Ascomycota</taxon>
        <taxon>Pezizomycotina</taxon>
        <taxon>Leotiomycetes</taxon>
        <taxon>Leotiomycetes incertae sedis</taxon>
        <taxon>Myxotrichaceae</taxon>
        <taxon>Oidiodendron</taxon>
    </lineage>
</organism>
<dbReference type="EMBL" id="KN832873">
    <property type="protein sequence ID" value="KIN03407.1"/>
    <property type="molecule type" value="Genomic_DNA"/>
</dbReference>
<dbReference type="OrthoDB" id="433474at2759"/>
<evidence type="ECO:0000259" key="2">
    <source>
        <dbReference type="Pfam" id="PF07859"/>
    </source>
</evidence>
<dbReference type="InterPro" id="IPR050300">
    <property type="entry name" value="GDXG_lipolytic_enzyme"/>
</dbReference>